<dbReference type="SUPFAM" id="SSF52374">
    <property type="entry name" value="Nucleotidylyl transferase"/>
    <property type="match status" value="1"/>
</dbReference>
<dbReference type="PANTHER" id="PTHR37825:SF1">
    <property type="entry name" value="TRNA(MET) CYTIDINE ACETATE LIGASE"/>
    <property type="match status" value="1"/>
</dbReference>
<comment type="function">
    <text evidence="2">Catalyzes the formation of N(4)-acetylcytidine (ac(4)C) at the wobble position of elongator tRNA(Met), using acetate and ATP as substrates. First activates an acetate ion to form acetyladenylate (Ac-AMP) and then transfers the acetyl group to tRNA to form ac(4)C34.</text>
</comment>
<comment type="caution">
    <text evidence="2">Lacks conserved residue(s) required for the propagation of feature annotation.</text>
</comment>
<keyword evidence="2" id="KW-0694">RNA-binding</keyword>
<comment type="caution">
    <text evidence="3">The sequence shown here is derived from an EMBL/GenBank/DDBJ whole genome shotgun (WGS) entry which is preliminary data.</text>
</comment>
<name>A0A6N7V208_9FIRM</name>
<comment type="similarity">
    <text evidence="2">Belongs to the TmcAL family.</text>
</comment>
<dbReference type="GO" id="GO:0006400">
    <property type="term" value="P:tRNA modification"/>
    <property type="evidence" value="ECO:0007669"/>
    <property type="project" value="UniProtKB-UniRule"/>
</dbReference>
<dbReference type="GO" id="GO:0016879">
    <property type="term" value="F:ligase activity, forming carbon-nitrogen bonds"/>
    <property type="evidence" value="ECO:0007669"/>
    <property type="project" value="UniProtKB-UniRule"/>
</dbReference>
<comment type="subcellular location">
    <subcellularLocation>
        <location evidence="2">Cytoplasm</location>
    </subcellularLocation>
</comment>
<keyword evidence="2" id="KW-0067">ATP-binding</keyword>
<dbReference type="Pfam" id="PF05636">
    <property type="entry name" value="HIGH_NTase1"/>
    <property type="match status" value="1"/>
</dbReference>
<comment type="catalytic activity">
    <reaction evidence="2">
        <text>cytidine(34) in elongator tRNA(Met) + acetate + ATP = N(4)-acetylcytidine(34) in elongator tRNA(Met) + AMP + diphosphate</text>
        <dbReference type="Rhea" id="RHEA:58144"/>
        <dbReference type="Rhea" id="RHEA-COMP:10693"/>
        <dbReference type="Rhea" id="RHEA-COMP:10694"/>
        <dbReference type="ChEBI" id="CHEBI:30089"/>
        <dbReference type="ChEBI" id="CHEBI:30616"/>
        <dbReference type="ChEBI" id="CHEBI:33019"/>
        <dbReference type="ChEBI" id="CHEBI:74900"/>
        <dbReference type="ChEBI" id="CHEBI:82748"/>
        <dbReference type="ChEBI" id="CHEBI:456215"/>
    </reaction>
</comment>
<sequence>MNMKTCGIIAEYNPFHQGHIYHIQKTKELTQCDCLIAIVSNHFTQRGLFNLLTMEDKTKLALEAGCNLVIELPPCYAAQSADYFAKYAVESLSQLHIDQICFGSETNNISTLKEYSKQMESTQVVPSLSMNQNLYTKNIRPNDILGIQYIKQCEKYGITPCTIARNDSFKSATQTRKEYFDGISQFNDDYFNKNQTWDTHYPYLRKFLLLSDTNTLSTYFLVNEGIEYRLKENAKKYQKWQDFLMASISKTYTKARIQRTCMFILLQITKAQMQENNHFNQVIVSGFDSVGQEFLKGKQVITKFKELPKFLQDIELKCQYLSFDTFKARKVVYYDR</sequence>
<dbReference type="InterPro" id="IPR014729">
    <property type="entry name" value="Rossmann-like_a/b/a_fold"/>
</dbReference>
<evidence type="ECO:0000313" key="3">
    <source>
        <dbReference type="EMBL" id="MSS56333.1"/>
    </source>
</evidence>
<dbReference type="PANTHER" id="PTHR37825">
    <property type="entry name" value="TRNA(MET) CYTIDINE ACETATE LIGASE"/>
    <property type="match status" value="1"/>
</dbReference>
<keyword evidence="2" id="KW-0963">Cytoplasm</keyword>
<organism evidence="3 4">
    <name type="scientific">Holdemanella porci</name>
    <dbReference type="NCBI Taxonomy" id="2652276"/>
    <lineage>
        <taxon>Bacteria</taxon>
        <taxon>Bacillati</taxon>
        <taxon>Bacillota</taxon>
        <taxon>Erysipelotrichia</taxon>
        <taxon>Erysipelotrichales</taxon>
        <taxon>Erysipelotrichaceae</taxon>
        <taxon>Holdemanella</taxon>
    </lineage>
</organism>
<dbReference type="AlphaFoldDB" id="A0A6N7V208"/>
<dbReference type="EMBL" id="VUMR01000022">
    <property type="protein sequence ID" value="MSS56333.1"/>
    <property type="molecule type" value="Genomic_DNA"/>
</dbReference>
<feature type="binding site" evidence="2">
    <location>
        <position position="142"/>
    </location>
    <ligand>
        <name>ATP</name>
        <dbReference type="ChEBI" id="CHEBI:30616"/>
    </ligand>
</feature>
<protein>
    <recommendedName>
        <fullName evidence="2">tRNA(Met) cytidine acetate ligase</fullName>
        <ecNumber evidence="2">6.3.4.-</ecNumber>
    </recommendedName>
</protein>
<gene>
    <name evidence="2" type="primary">tmcAL</name>
    <name evidence="3" type="ORF">FYJ55_05345</name>
</gene>
<dbReference type="GO" id="GO:0005737">
    <property type="term" value="C:cytoplasm"/>
    <property type="evidence" value="ECO:0007669"/>
    <property type="project" value="UniProtKB-SubCell"/>
</dbReference>
<keyword evidence="2" id="KW-0547">Nucleotide-binding</keyword>
<keyword evidence="2" id="KW-0436">Ligase</keyword>
<keyword evidence="2" id="KW-0820">tRNA-binding</keyword>
<dbReference type="EC" id="6.3.4.-" evidence="2"/>
<dbReference type="GO" id="GO:0000049">
    <property type="term" value="F:tRNA binding"/>
    <property type="evidence" value="ECO:0007669"/>
    <property type="project" value="UniProtKB-KW"/>
</dbReference>
<dbReference type="GO" id="GO:0005524">
    <property type="term" value="F:ATP binding"/>
    <property type="evidence" value="ECO:0007669"/>
    <property type="project" value="UniProtKB-KW"/>
</dbReference>
<dbReference type="RefSeq" id="WP_154555971.1">
    <property type="nucleotide sequence ID" value="NZ_JAQCYS010000012.1"/>
</dbReference>
<evidence type="ECO:0000256" key="2">
    <source>
        <dbReference type="HAMAP-Rule" id="MF_01539"/>
    </source>
</evidence>
<evidence type="ECO:0000313" key="4">
    <source>
        <dbReference type="Proteomes" id="UP000434241"/>
    </source>
</evidence>
<feature type="binding site" evidence="2">
    <location>
        <begin position="9"/>
        <end position="22"/>
    </location>
    <ligand>
        <name>ATP</name>
        <dbReference type="ChEBI" id="CHEBI:30616"/>
    </ligand>
</feature>
<accession>A0A6N7V208</accession>
<feature type="binding site" evidence="2">
    <location>
        <position position="103"/>
    </location>
    <ligand>
        <name>ATP</name>
        <dbReference type="ChEBI" id="CHEBI:30616"/>
    </ligand>
</feature>
<keyword evidence="4" id="KW-1185">Reference proteome</keyword>
<reference evidence="3 4" key="1">
    <citation type="submission" date="2019-08" db="EMBL/GenBank/DDBJ databases">
        <title>In-depth cultivation of the pig gut microbiome towards novel bacterial diversity and tailored functional studies.</title>
        <authorList>
            <person name="Wylensek D."/>
            <person name="Hitch T.C.A."/>
            <person name="Clavel T."/>
        </authorList>
    </citation>
    <scope>NUCLEOTIDE SEQUENCE [LARGE SCALE GENOMIC DNA]</scope>
    <source>
        <strain evidence="3 4">LKV-472-APC-3</strain>
    </source>
</reference>
<evidence type="ECO:0000256" key="1">
    <source>
        <dbReference type="ARBA" id="ARBA00022694"/>
    </source>
</evidence>
<dbReference type="InterPro" id="IPR008513">
    <property type="entry name" value="tRNA(Met)_cyd_acetate_ligase"/>
</dbReference>
<dbReference type="Gene3D" id="3.40.50.620">
    <property type="entry name" value="HUPs"/>
    <property type="match status" value="1"/>
</dbReference>
<proteinExistence type="inferred from homology"/>
<keyword evidence="1 2" id="KW-0819">tRNA processing</keyword>
<dbReference type="GO" id="GO:0016740">
    <property type="term" value="F:transferase activity"/>
    <property type="evidence" value="ECO:0007669"/>
    <property type="project" value="UniProtKB-KW"/>
</dbReference>
<keyword evidence="3" id="KW-0808">Transferase</keyword>
<dbReference type="GeneID" id="93158712"/>
<dbReference type="Proteomes" id="UP000434241">
    <property type="component" value="Unassembled WGS sequence"/>
</dbReference>
<dbReference type="HAMAP" id="MF_01539">
    <property type="entry name" value="TmcAL"/>
    <property type="match status" value="1"/>
</dbReference>
<feature type="binding site" evidence="2">
    <location>
        <position position="165"/>
    </location>
    <ligand>
        <name>ATP</name>
        <dbReference type="ChEBI" id="CHEBI:30616"/>
    </ligand>
</feature>